<protein>
    <recommendedName>
        <fullName evidence="5">OTT1508-like deaminase</fullName>
    </recommendedName>
</protein>
<dbReference type="PANTHER" id="PTHR42037">
    <property type="match status" value="1"/>
</dbReference>
<feature type="region of interest" description="Disordered" evidence="1">
    <location>
        <begin position="423"/>
        <end position="452"/>
    </location>
</feature>
<evidence type="ECO:0008006" key="5">
    <source>
        <dbReference type="Google" id="ProtNLM"/>
    </source>
</evidence>
<evidence type="ECO:0000313" key="4">
    <source>
        <dbReference type="Proteomes" id="UP000326799"/>
    </source>
</evidence>
<feature type="transmembrane region" description="Helical" evidence="2">
    <location>
        <begin position="492"/>
        <end position="511"/>
    </location>
</feature>
<reference evidence="3 4" key="1">
    <citation type="submission" date="2019-04" db="EMBL/GenBank/DDBJ databases">
        <title>Fungal friends and foes A comparative genomics study of 23 Aspergillus species from section Flavi.</title>
        <authorList>
            <consortium name="DOE Joint Genome Institute"/>
            <person name="Kjaerbolling I."/>
            <person name="Vesth T.C."/>
            <person name="Frisvad J.C."/>
            <person name="Nybo J.L."/>
            <person name="Theobald S."/>
            <person name="Kildgaard S."/>
            <person name="Petersen T.I."/>
            <person name="Kuo A."/>
            <person name="Sato A."/>
            <person name="Lyhne E.K."/>
            <person name="Kogle M.E."/>
            <person name="Wiebenga A."/>
            <person name="Kun R.S."/>
            <person name="Lubbers R.J."/>
            <person name="Makela M.R."/>
            <person name="Barry K."/>
            <person name="Chovatia M."/>
            <person name="Clum A."/>
            <person name="Daum C."/>
            <person name="Haridas S."/>
            <person name="He G."/>
            <person name="LaButti K."/>
            <person name="Lipzen A."/>
            <person name="Mondo S."/>
            <person name="Pangilinan J."/>
            <person name="Riley R."/>
            <person name="Salamov A."/>
            <person name="Simmons B.A."/>
            <person name="Magnuson J.K."/>
            <person name="Henrissat B."/>
            <person name="Mortensen U.H."/>
            <person name="Larsen T.O."/>
            <person name="De vries R.P."/>
            <person name="Grigoriev I.V."/>
            <person name="Machida M."/>
            <person name="Baker S.E."/>
            <person name="Andersen M.R."/>
        </authorList>
    </citation>
    <scope>NUCLEOTIDE SEQUENCE [LARGE SCALE GENOMIC DNA]</scope>
    <source>
        <strain evidence="3 4">CBS 126849</strain>
    </source>
</reference>
<dbReference type="Pfam" id="PF14441">
    <property type="entry name" value="OTT_1508_deam"/>
    <property type="match status" value="1"/>
</dbReference>
<evidence type="ECO:0000256" key="1">
    <source>
        <dbReference type="SAM" id="MobiDB-lite"/>
    </source>
</evidence>
<dbReference type="EMBL" id="ML733525">
    <property type="protein sequence ID" value="KAB8214702.1"/>
    <property type="molecule type" value="Genomic_DNA"/>
</dbReference>
<proteinExistence type="predicted"/>
<evidence type="ECO:0000256" key="2">
    <source>
        <dbReference type="SAM" id="Phobius"/>
    </source>
</evidence>
<dbReference type="PANTHER" id="PTHR42037:SF1">
    <property type="match status" value="1"/>
</dbReference>
<gene>
    <name evidence="3" type="ORF">BDV33DRAFT_209030</name>
</gene>
<name>A0A5N6EAT9_9EURO</name>
<organism evidence="3 4">
    <name type="scientific">Aspergillus novoparasiticus</name>
    <dbReference type="NCBI Taxonomy" id="986946"/>
    <lineage>
        <taxon>Eukaryota</taxon>
        <taxon>Fungi</taxon>
        <taxon>Dikarya</taxon>
        <taxon>Ascomycota</taxon>
        <taxon>Pezizomycotina</taxon>
        <taxon>Eurotiomycetes</taxon>
        <taxon>Eurotiomycetidae</taxon>
        <taxon>Eurotiales</taxon>
        <taxon>Aspergillaceae</taxon>
        <taxon>Aspergillus</taxon>
        <taxon>Aspergillus subgen. Circumdati</taxon>
    </lineage>
</organism>
<keyword evidence="2" id="KW-0812">Transmembrane</keyword>
<dbReference type="Proteomes" id="UP000326799">
    <property type="component" value="Unassembled WGS sequence"/>
</dbReference>
<dbReference type="AlphaFoldDB" id="A0A5N6EAT9"/>
<keyword evidence="2" id="KW-0472">Membrane</keyword>
<accession>A0A5N6EAT9</accession>
<sequence length="512" mass="58753">MAQRPASSPYVRHRPRELRRLYEPLSLLCALQEQMVEQKDIEVVDAGGVGGILHHRRDFLNALVQLAAFEQGCDLAITAGYDHDSVVIAVAGSPDVSDRVIRFLERLLGMVTGALHEGLCAETWNRELSKISDYVTGLHNENSFAVSSLRFDFADWFRRTFFSSNGMALPKTDMPALVHNCFSAYQDGKFEIFKRFICQSQRSAGLFEKFHRQLLNLTMPMAMCELLLKSANSIRQDLHREIRVCNVPPGERMKIPLVRKKLNLDDIAHRMFSDSQRSKQLSQVLERFVPAPSKLVERLKYYQENVLTQIHPELRLVDFFDKSNRVQYFDKYDRYIATSKPSCYLCSQYLSHRLNYHLRKCDPNDIDLHWRLPDIQAAESSAHFKEQRDILRKITERVRRDVESFVLDRCSESNESLMDDDISQSFSLSTETTTKSEEPSYGEADECPNPYRFPLGTEGDKPPGCGQFAGGEHEDEEDEVVFRGRQGKAGNIFHYLNLVYLFVLLLISGGLS</sequence>
<keyword evidence="2" id="KW-1133">Transmembrane helix</keyword>
<dbReference type="InterPro" id="IPR027796">
    <property type="entry name" value="OTT_1508_deam-like"/>
</dbReference>
<keyword evidence="4" id="KW-1185">Reference proteome</keyword>
<evidence type="ECO:0000313" key="3">
    <source>
        <dbReference type="EMBL" id="KAB8214702.1"/>
    </source>
</evidence>